<name>A0A2J6RV23_HYAVF</name>
<evidence type="ECO:0000256" key="1">
    <source>
        <dbReference type="ARBA" id="ARBA00022737"/>
    </source>
</evidence>
<feature type="compositionally biased region" description="Polar residues" evidence="5">
    <location>
        <begin position="264"/>
        <end position="286"/>
    </location>
</feature>
<dbReference type="EMBL" id="KZ613943">
    <property type="protein sequence ID" value="PMD42370.1"/>
    <property type="molecule type" value="Genomic_DNA"/>
</dbReference>
<dbReference type="Gene3D" id="1.25.40.20">
    <property type="entry name" value="Ankyrin repeat-containing domain"/>
    <property type="match status" value="2"/>
</dbReference>
<keyword evidence="4" id="KW-0175">Coiled coil</keyword>
<feature type="compositionally biased region" description="Low complexity" evidence="5">
    <location>
        <begin position="227"/>
        <end position="246"/>
    </location>
</feature>
<dbReference type="AlphaFoldDB" id="A0A2J6RV23"/>
<evidence type="ECO:0000313" key="7">
    <source>
        <dbReference type="Proteomes" id="UP000235786"/>
    </source>
</evidence>
<dbReference type="InterPro" id="IPR050889">
    <property type="entry name" value="Dendritic_Spine_Reg/Scaffold"/>
</dbReference>
<dbReference type="PANTHER" id="PTHR24166:SF47">
    <property type="entry name" value="M-PHASE PHOSPHOPROTEIN 8"/>
    <property type="match status" value="1"/>
</dbReference>
<feature type="compositionally biased region" description="Low complexity" evidence="5">
    <location>
        <begin position="626"/>
        <end position="638"/>
    </location>
</feature>
<feature type="region of interest" description="Disordered" evidence="5">
    <location>
        <begin position="225"/>
        <end position="295"/>
    </location>
</feature>
<feature type="compositionally biased region" description="Basic and acidic residues" evidence="5">
    <location>
        <begin position="178"/>
        <end position="193"/>
    </location>
</feature>
<dbReference type="PROSITE" id="PS50297">
    <property type="entry name" value="ANK_REP_REGION"/>
    <property type="match status" value="2"/>
</dbReference>
<dbReference type="PANTHER" id="PTHR24166">
    <property type="entry name" value="ROLLING PEBBLES, ISOFORM B"/>
    <property type="match status" value="1"/>
</dbReference>
<feature type="repeat" description="ANK" evidence="3">
    <location>
        <begin position="330"/>
        <end position="362"/>
    </location>
</feature>
<feature type="compositionally biased region" description="Basic and acidic residues" evidence="5">
    <location>
        <begin position="247"/>
        <end position="259"/>
    </location>
</feature>
<evidence type="ECO:0000313" key="6">
    <source>
        <dbReference type="EMBL" id="PMD42370.1"/>
    </source>
</evidence>
<dbReference type="InterPro" id="IPR002110">
    <property type="entry name" value="Ankyrin_rpt"/>
</dbReference>
<dbReference type="InterPro" id="IPR036770">
    <property type="entry name" value="Ankyrin_rpt-contain_sf"/>
</dbReference>
<reference evidence="6 7" key="1">
    <citation type="submission" date="2016-04" db="EMBL/GenBank/DDBJ databases">
        <title>A degradative enzymes factory behind the ericoid mycorrhizal symbiosis.</title>
        <authorList>
            <consortium name="DOE Joint Genome Institute"/>
            <person name="Martino E."/>
            <person name="Morin E."/>
            <person name="Grelet G."/>
            <person name="Kuo A."/>
            <person name="Kohler A."/>
            <person name="Daghino S."/>
            <person name="Barry K."/>
            <person name="Choi C."/>
            <person name="Cichocki N."/>
            <person name="Clum A."/>
            <person name="Copeland A."/>
            <person name="Hainaut M."/>
            <person name="Haridas S."/>
            <person name="Labutti K."/>
            <person name="Lindquist E."/>
            <person name="Lipzen A."/>
            <person name="Khouja H.-R."/>
            <person name="Murat C."/>
            <person name="Ohm R."/>
            <person name="Olson A."/>
            <person name="Spatafora J."/>
            <person name="Veneault-Fourrey C."/>
            <person name="Henrissat B."/>
            <person name="Grigoriev I."/>
            <person name="Martin F."/>
            <person name="Perotto S."/>
        </authorList>
    </citation>
    <scope>NUCLEOTIDE SEQUENCE [LARGE SCALE GENOMIC DNA]</scope>
    <source>
        <strain evidence="6 7">F</strain>
    </source>
</reference>
<feature type="coiled-coil region" evidence="4">
    <location>
        <begin position="31"/>
        <end position="58"/>
    </location>
</feature>
<gene>
    <name evidence="6" type="ORF">L207DRAFT_564679</name>
</gene>
<feature type="region of interest" description="Disordered" evidence="5">
    <location>
        <begin position="621"/>
        <end position="659"/>
    </location>
</feature>
<proteinExistence type="predicted"/>
<evidence type="ECO:0000256" key="2">
    <source>
        <dbReference type="ARBA" id="ARBA00023043"/>
    </source>
</evidence>
<keyword evidence="2 3" id="KW-0040">ANK repeat</keyword>
<organism evidence="6 7">
    <name type="scientific">Hyaloscypha variabilis (strain UAMH 11265 / GT02V1 / F)</name>
    <name type="common">Meliniomyces variabilis</name>
    <dbReference type="NCBI Taxonomy" id="1149755"/>
    <lineage>
        <taxon>Eukaryota</taxon>
        <taxon>Fungi</taxon>
        <taxon>Dikarya</taxon>
        <taxon>Ascomycota</taxon>
        <taxon>Pezizomycotina</taxon>
        <taxon>Leotiomycetes</taxon>
        <taxon>Helotiales</taxon>
        <taxon>Hyaloscyphaceae</taxon>
        <taxon>Hyaloscypha</taxon>
        <taxon>Hyaloscypha variabilis</taxon>
    </lineage>
</organism>
<feature type="compositionally biased region" description="Basic residues" evidence="5">
    <location>
        <begin position="639"/>
        <end position="649"/>
    </location>
</feature>
<dbReference type="SMART" id="SM00248">
    <property type="entry name" value="ANK"/>
    <property type="match status" value="8"/>
</dbReference>
<evidence type="ECO:0000256" key="5">
    <source>
        <dbReference type="SAM" id="MobiDB-lite"/>
    </source>
</evidence>
<feature type="coiled-coil region" evidence="4">
    <location>
        <begin position="84"/>
        <end position="111"/>
    </location>
</feature>
<keyword evidence="1" id="KW-0677">Repeat</keyword>
<dbReference type="Proteomes" id="UP000235786">
    <property type="component" value="Unassembled WGS sequence"/>
</dbReference>
<feature type="repeat" description="ANK" evidence="3">
    <location>
        <begin position="600"/>
        <end position="632"/>
    </location>
</feature>
<dbReference type="Pfam" id="PF12796">
    <property type="entry name" value="Ank_2"/>
    <property type="match status" value="3"/>
</dbReference>
<accession>A0A2J6RV23</accession>
<dbReference type="OrthoDB" id="341259at2759"/>
<evidence type="ECO:0000256" key="3">
    <source>
        <dbReference type="PROSITE-ProRule" id="PRU00023"/>
    </source>
</evidence>
<dbReference type="PROSITE" id="PS50088">
    <property type="entry name" value="ANK_REPEAT"/>
    <property type="match status" value="2"/>
</dbReference>
<protein>
    <submittedName>
        <fullName evidence="6">Ankyrin</fullName>
    </submittedName>
</protein>
<keyword evidence="7" id="KW-1185">Reference proteome</keyword>
<dbReference type="STRING" id="1149755.A0A2J6RV23"/>
<dbReference type="SUPFAM" id="SSF48403">
    <property type="entry name" value="Ankyrin repeat"/>
    <property type="match status" value="1"/>
</dbReference>
<evidence type="ECO:0000256" key="4">
    <source>
        <dbReference type="SAM" id="Coils"/>
    </source>
</evidence>
<sequence>MDIVSSASAVVGLVFNFATAAKTCKAVRGRYKDAALTIDSIRQELETLQAALQQLANLMMHDASALTSQWDTDQSLSGTFSRSIKGFERTIRGLQSELDRLKLEKQELGRLDKAKVVWNEDGMREHLGRLRSQAGALQLLLHVIQVGAVSEVKQHVKNLESALLQASVVSIGDESDGGEQKPSREQTIQHDQGDLLDLTWSEKNSEVGNTKKMLQKSYPGLFPTALNSDYDTSDTDSISSSNSYPDSTERLDRAREITHDPTVQRFQQEQNDGTINNTDTVSSQPMANEEPSQECQSPASLIEAVIKGDATAVTILLESGFDVATMEEENGRTGLMLAALLNHYRVLEAFLHKGADIAAQDKNRRTALHYAAAEGHCFHTPSINQKRKSIGTIRKMNRCAELLLSYDAPVDTYDRFNEVPLHLAVRHRKPEMFQLLLPYYSDPMSFRDGQKRNILHLAVRYGTLNMVEIVCNHLRLVQHHKNCLIKNQEEETSDQRCLCPATYRHFRDVNVHGDTAFRTGLYCGRQNVVTLLLHCMPSLVEDPFRPVSEVLTSQLLLEGKPLRWRRPLHHAILGQVGSQRYAMYKILVEGGANVNSKDSDGRTPLMLAESCDDTEATAFLLAHGAKPSSSSPSKQSGNKQKRSHTRRGKATLQDRPSHA</sequence>
<feature type="region of interest" description="Disordered" evidence="5">
    <location>
        <begin position="172"/>
        <end position="195"/>
    </location>
</feature>